<sequence length="264" mass="29180">MVMMYICIYVSTVEDGGGLGGDCGCHGGGTAEPLAAPTKKLGDCQCINKTLSIDNVNTGVEEQHVMENSLLDANRARQTDPPVEGVSNGQVNFFKGTRDFGLWQGHEVNSEFVCLLDRIMHKYPETFEHFTTKNKKFGTMNLNLLCTSLNDFAGISLKEVNSKMIVEYRAVFAYLQNQGFNVSWLVNRLNYIEHLRFSKPLIPELHAIDGHIDDAKTKLQDLQSKLLDLQALRVVKMTEIQNAFGTMGTNVAAGFVGDDLLSGP</sequence>
<reference evidence="1" key="2">
    <citation type="submission" date="2023-05" db="EMBL/GenBank/DDBJ databases">
        <authorList>
            <person name="Schelkunov M.I."/>
        </authorList>
    </citation>
    <scope>NUCLEOTIDE SEQUENCE</scope>
    <source>
        <strain evidence="1">Hsosn_3</strain>
        <tissue evidence="1">Leaf</tissue>
    </source>
</reference>
<dbReference type="Proteomes" id="UP001237642">
    <property type="component" value="Unassembled WGS sequence"/>
</dbReference>
<dbReference type="AlphaFoldDB" id="A0AAD8IK04"/>
<comment type="caution">
    <text evidence="1">The sequence shown here is derived from an EMBL/GenBank/DDBJ whole genome shotgun (WGS) entry which is preliminary data.</text>
</comment>
<evidence type="ECO:0000313" key="1">
    <source>
        <dbReference type="EMBL" id="KAK1386321.1"/>
    </source>
</evidence>
<proteinExistence type="predicted"/>
<gene>
    <name evidence="1" type="ORF">POM88_024056</name>
</gene>
<keyword evidence="2" id="KW-1185">Reference proteome</keyword>
<dbReference type="EMBL" id="JAUIZM010000005">
    <property type="protein sequence ID" value="KAK1386321.1"/>
    <property type="molecule type" value="Genomic_DNA"/>
</dbReference>
<name>A0AAD8IK04_9APIA</name>
<accession>A0AAD8IK04</accession>
<evidence type="ECO:0000313" key="2">
    <source>
        <dbReference type="Proteomes" id="UP001237642"/>
    </source>
</evidence>
<reference evidence="1" key="1">
    <citation type="submission" date="2023-02" db="EMBL/GenBank/DDBJ databases">
        <title>Genome of toxic invasive species Heracleum sosnowskyi carries increased number of genes despite the absence of recent whole-genome duplications.</title>
        <authorList>
            <person name="Schelkunov M."/>
            <person name="Shtratnikova V."/>
            <person name="Makarenko M."/>
            <person name="Klepikova A."/>
            <person name="Omelchenko D."/>
            <person name="Novikova G."/>
            <person name="Obukhova E."/>
            <person name="Bogdanov V."/>
            <person name="Penin A."/>
            <person name="Logacheva M."/>
        </authorList>
    </citation>
    <scope>NUCLEOTIDE SEQUENCE</scope>
    <source>
        <strain evidence="1">Hsosn_3</strain>
        <tissue evidence="1">Leaf</tissue>
    </source>
</reference>
<protein>
    <submittedName>
        <fullName evidence="1">Uncharacterized protein</fullName>
    </submittedName>
</protein>
<organism evidence="1 2">
    <name type="scientific">Heracleum sosnowskyi</name>
    <dbReference type="NCBI Taxonomy" id="360622"/>
    <lineage>
        <taxon>Eukaryota</taxon>
        <taxon>Viridiplantae</taxon>
        <taxon>Streptophyta</taxon>
        <taxon>Embryophyta</taxon>
        <taxon>Tracheophyta</taxon>
        <taxon>Spermatophyta</taxon>
        <taxon>Magnoliopsida</taxon>
        <taxon>eudicotyledons</taxon>
        <taxon>Gunneridae</taxon>
        <taxon>Pentapetalae</taxon>
        <taxon>asterids</taxon>
        <taxon>campanulids</taxon>
        <taxon>Apiales</taxon>
        <taxon>Apiaceae</taxon>
        <taxon>Apioideae</taxon>
        <taxon>apioid superclade</taxon>
        <taxon>Tordylieae</taxon>
        <taxon>Tordyliinae</taxon>
        <taxon>Heracleum</taxon>
    </lineage>
</organism>